<gene>
    <name evidence="3" type="ORF">DCF25_12040</name>
</gene>
<keyword evidence="1" id="KW-0732">Signal</keyword>
<feature type="chain" id="PRO_5016116529" description="Filamentous haemagglutinin FhaB/tRNA nuclease CdiA-like TPS domain-containing protein" evidence="1">
    <location>
        <begin position="24"/>
        <end position="132"/>
    </location>
</feature>
<protein>
    <recommendedName>
        <fullName evidence="2">Filamentous haemagglutinin FhaB/tRNA nuclease CdiA-like TPS domain-containing protein</fullName>
    </recommendedName>
</protein>
<feature type="domain" description="Filamentous haemagglutinin FhaB/tRNA nuclease CdiA-like TPS" evidence="2">
    <location>
        <begin position="36"/>
        <end position="127"/>
    </location>
</feature>
<dbReference type="InterPro" id="IPR012334">
    <property type="entry name" value="Pectin_lyas_fold"/>
</dbReference>
<name>A0A2W4U9K3_9CYAN</name>
<dbReference type="InterPro" id="IPR008638">
    <property type="entry name" value="FhaB/CdiA-like_TPS"/>
</dbReference>
<dbReference type="AlphaFoldDB" id="A0A2W4U9K3"/>
<dbReference type="Pfam" id="PF05860">
    <property type="entry name" value="TPS"/>
    <property type="match status" value="1"/>
</dbReference>
<accession>A0A2W4U9K3</accession>
<reference evidence="4" key="1">
    <citation type="submission" date="2018-04" db="EMBL/GenBank/DDBJ databases">
        <authorList>
            <person name="Cornet L."/>
        </authorList>
    </citation>
    <scope>NUCLEOTIDE SEQUENCE [LARGE SCALE GENOMIC DNA]</scope>
</reference>
<dbReference type="EMBL" id="QBMC01000075">
    <property type="protein sequence ID" value="PZO16824.1"/>
    <property type="molecule type" value="Genomic_DNA"/>
</dbReference>
<organism evidence="3 4">
    <name type="scientific">Leptolyngbya foveolarum</name>
    <dbReference type="NCBI Taxonomy" id="47253"/>
    <lineage>
        <taxon>Bacteria</taxon>
        <taxon>Bacillati</taxon>
        <taxon>Cyanobacteriota</taxon>
        <taxon>Cyanophyceae</taxon>
        <taxon>Leptolyngbyales</taxon>
        <taxon>Leptolyngbyaceae</taxon>
        <taxon>Leptolyngbya group</taxon>
        <taxon>Leptolyngbya</taxon>
    </lineage>
</organism>
<dbReference type="Gene3D" id="2.160.20.10">
    <property type="entry name" value="Single-stranded right-handed beta-helix, Pectin lyase-like"/>
    <property type="match status" value="1"/>
</dbReference>
<dbReference type="SUPFAM" id="SSF51126">
    <property type="entry name" value="Pectin lyase-like"/>
    <property type="match status" value="1"/>
</dbReference>
<feature type="signal peptide" evidence="1">
    <location>
        <begin position="1"/>
        <end position="23"/>
    </location>
</feature>
<sequence length="132" mass="13590">MKSKALFLSLLGAVAAFGMPANAQVISNQPSTVVNSSSPFGHIILGGAARQQNLFHSFSEFDTSSGQFVNFVVNPNVVNVISRVTGAPTAINGLVTVTSAISGGNSLAPGVNLFLLSPRGLSFGTNALRIKD</sequence>
<evidence type="ECO:0000313" key="3">
    <source>
        <dbReference type="EMBL" id="PZO16824.1"/>
    </source>
</evidence>
<proteinExistence type="predicted"/>
<reference evidence="3 4" key="2">
    <citation type="submission" date="2018-06" db="EMBL/GenBank/DDBJ databases">
        <title>Metagenomic assembly of (sub)arctic Cyanobacteria and their associated microbiome from non-axenic cultures.</title>
        <authorList>
            <person name="Baurain D."/>
        </authorList>
    </citation>
    <scope>NUCLEOTIDE SEQUENCE [LARGE SCALE GENOMIC DNA]</scope>
    <source>
        <strain evidence="3">ULC129bin1</strain>
    </source>
</reference>
<dbReference type="Proteomes" id="UP000249354">
    <property type="component" value="Unassembled WGS sequence"/>
</dbReference>
<evidence type="ECO:0000313" key="4">
    <source>
        <dbReference type="Proteomes" id="UP000249354"/>
    </source>
</evidence>
<evidence type="ECO:0000259" key="2">
    <source>
        <dbReference type="Pfam" id="PF05860"/>
    </source>
</evidence>
<dbReference type="InterPro" id="IPR011050">
    <property type="entry name" value="Pectin_lyase_fold/virulence"/>
</dbReference>
<comment type="caution">
    <text evidence="3">The sequence shown here is derived from an EMBL/GenBank/DDBJ whole genome shotgun (WGS) entry which is preliminary data.</text>
</comment>
<evidence type="ECO:0000256" key="1">
    <source>
        <dbReference type="SAM" id="SignalP"/>
    </source>
</evidence>